<reference evidence="2" key="1">
    <citation type="submission" date="2022-07" db="EMBL/GenBank/DDBJ databases">
        <title>Enhanced cultured diversity of the mouse gut microbiota enables custom-made synthetic communities.</title>
        <authorList>
            <person name="Afrizal A."/>
        </authorList>
    </citation>
    <scope>NUCLEOTIDE SEQUENCE</scope>
    <source>
        <strain evidence="2">DSM 29186</strain>
    </source>
</reference>
<keyword evidence="3" id="KW-1185">Reference proteome</keyword>
<sequence length="426" mass="48120">MNLKKILTSTFSMMIALMMSININAESLSSDKAIIEEGITEDLNVISRVATKEEIDEKELPTKSTKDIQVEKFSVYNDGKVTGNISIKNQNNDLEVNNIDLEGTLLKDPNTDEQILGRMNVSNYNYDIVHFSICKPGKKSYATGNIYDYPTMNIYIKDNKTGNIDFFEFEIKEIIFSEVYKLKENLETAAIEEAYWFVNVIEPEHEVTQEEGPSSRSARIRSIVGYSTLTWSYKDGMGGTFNVKSQFKLNLTIDQSADSVFGNVRVMSFTHTENGKPLKYHGTYGLTRIKGKWGSNHKINRLMSVGTNGNFSEKKPPIYINVSASKQIAPGVTIGLQPTYSSNPVKGYPFIVDGYQAAFEAKDKQKIKYFQMQERNDQLDSQILLYSKYAGKNVSYQVEFTHKHGVYSKKGSIRAHATLRTASQTN</sequence>
<dbReference type="EMBL" id="JANKBY010000033">
    <property type="protein sequence ID" value="MCR1822055.1"/>
    <property type="molecule type" value="Genomic_DNA"/>
</dbReference>
<dbReference type="RefSeq" id="WP_257560169.1">
    <property type="nucleotide sequence ID" value="NZ_JANKBY010000033.1"/>
</dbReference>
<evidence type="ECO:0000256" key="1">
    <source>
        <dbReference type="SAM" id="SignalP"/>
    </source>
</evidence>
<gene>
    <name evidence="2" type="ORF">NSA58_04570</name>
</gene>
<organism evidence="2 3">
    <name type="scientific">Terrisporobacter muris</name>
    <dbReference type="NCBI Taxonomy" id="2963284"/>
    <lineage>
        <taxon>Bacteria</taxon>
        <taxon>Bacillati</taxon>
        <taxon>Bacillota</taxon>
        <taxon>Clostridia</taxon>
        <taxon>Peptostreptococcales</taxon>
        <taxon>Peptostreptococcaceae</taxon>
        <taxon>Terrisporobacter</taxon>
    </lineage>
</organism>
<feature type="chain" id="PRO_5040769637" evidence="1">
    <location>
        <begin position="26"/>
        <end position="426"/>
    </location>
</feature>
<comment type="caution">
    <text evidence="2">The sequence shown here is derived from an EMBL/GenBank/DDBJ whole genome shotgun (WGS) entry which is preliminary data.</text>
</comment>
<dbReference type="Proteomes" id="UP001140817">
    <property type="component" value="Unassembled WGS sequence"/>
</dbReference>
<protein>
    <submittedName>
        <fullName evidence="2">Uncharacterized protein</fullName>
    </submittedName>
</protein>
<keyword evidence="1" id="KW-0732">Signal</keyword>
<evidence type="ECO:0000313" key="3">
    <source>
        <dbReference type="Proteomes" id="UP001140817"/>
    </source>
</evidence>
<name>A0A9X2M9Y4_9FIRM</name>
<evidence type="ECO:0000313" key="2">
    <source>
        <dbReference type="EMBL" id="MCR1822055.1"/>
    </source>
</evidence>
<dbReference type="AlphaFoldDB" id="A0A9X2M9Y4"/>
<proteinExistence type="predicted"/>
<accession>A0A9X2M9Y4</accession>
<feature type="signal peptide" evidence="1">
    <location>
        <begin position="1"/>
        <end position="25"/>
    </location>
</feature>